<feature type="transmembrane region" description="Helical" evidence="5">
    <location>
        <begin position="41"/>
        <end position="62"/>
    </location>
</feature>
<sequence length="143" mass="15515">MDGIDFENTSGSDFSIVFKGINLFVAVVSVLCGVTELFKGFSYFLQGLYIIGLGGLIGYLEFKIPPQLYAYASSFFSFFGRGAIYILIALLNFHGSIFRVLAALITLVIGAVYIGLEFVPSIQAPSNMQGEQGLSTDDLEDVI</sequence>
<evidence type="ECO:0000313" key="7">
    <source>
        <dbReference type="Proteomes" id="UP000094801"/>
    </source>
</evidence>
<accession>A0A1E4ST79</accession>
<keyword evidence="3 5" id="KW-1133">Transmembrane helix</keyword>
<dbReference type="GO" id="GO:0016192">
    <property type="term" value="P:vesicle-mediated transport"/>
    <property type="evidence" value="ECO:0007669"/>
    <property type="project" value="TreeGrafter"/>
</dbReference>
<evidence type="ECO:0000256" key="2">
    <source>
        <dbReference type="ARBA" id="ARBA00022692"/>
    </source>
</evidence>
<keyword evidence="2 5" id="KW-0812">Transmembrane</keyword>
<proteinExistence type="predicted"/>
<dbReference type="EMBL" id="KV453878">
    <property type="protein sequence ID" value="ODV82622.1"/>
    <property type="molecule type" value="Genomic_DNA"/>
</dbReference>
<evidence type="ECO:0000313" key="6">
    <source>
        <dbReference type="EMBL" id="ODV82622.1"/>
    </source>
</evidence>
<protein>
    <recommendedName>
        <fullName evidence="8">Golgi apparatus membrane protein TVP15</fullName>
    </recommendedName>
</protein>
<dbReference type="Proteomes" id="UP000094801">
    <property type="component" value="Unassembled WGS sequence"/>
</dbReference>
<reference evidence="7" key="1">
    <citation type="submission" date="2016-04" db="EMBL/GenBank/DDBJ databases">
        <title>Comparative genomics of biotechnologically important yeasts.</title>
        <authorList>
            <consortium name="DOE Joint Genome Institute"/>
            <person name="Riley R."/>
            <person name="Haridas S."/>
            <person name="Wolfe K.H."/>
            <person name="Lopes M.R."/>
            <person name="Hittinger C.T."/>
            <person name="Goker M."/>
            <person name="Salamov A."/>
            <person name="Wisecaver J."/>
            <person name="Long T.M."/>
            <person name="Aerts A.L."/>
            <person name="Barry K."/>
            <person name="Choi C."/>
            <person name="Clum A."/>
            <person name="Coughlan A.Y."/>
            <person name="Deshpande S."/>
            <person name="Douglass A.P."/>
            <person name="Hanson S.J."/>
            <person name="Klenk H.-P."/>
            <person name="Labutti K."/>
            <person name="Lapidus A."/>
            <person name="Lindquist E."/>
            <person name="Lipzen A."/>
            <person name="Meier-Kolthoff J.P."/>
            <person name="Ohm R.A."/>
            <person name="Otillar R.P."/>
            <person name="Pangilinan J."/>
            <person name="Peng Y."/>
            <person name="Rokas A."/>
            <person name="Rosa C.A."/>
            <person name="Scheuner C."/>
            <person name="Sibirny A.A."/>
            <person name="Slot J.C."/>
            <person name="Stielow J.B."/>
            <person name="Sun H."/>
            <person name="Kurtzman C.P."/>
            <person name="Blackwell M."/>
            <person name="Grigoriev I.V."/>
            <person name="Jeffries T.W."/>
        </authorList>
    </citation>
    <scope>NUCLEOTIDE SEQUENCE [LARGE SCALE GENOMIC DNA]</scope>
    <source>
        <strain evidence="7">NRRL YB-2248</strain>
    </source>
</reference>
<keyword evidence="7" id="KW-1185">Reference proteome</keyword>
<organism evidence="6 7">
    <name type="scientific">[Candida] arabinofermentans NRRL YB-2248</name>
    <dbReference type="NCBI Taxonomy" id="983967"/>
    <lineage>
        <taxon>Eukaryota</taxon>
        <taxon>Fungi</taxon>
        <taxon>Dikarya</taxon>
        <taxon>Ascomycota</taxon>
        <taxon>Saccharomycotina</taxon>
        <taxon>Pichiomycetes</taxon>
        <taxon>Pichiales</taxon>
        <taxon>Pichiaceae</taxon>
        <taxon>Ogataea</taxon>
        <taxon>Ogataea/Candida clade</taxon>
    </lineage>
</organism>
<dbReference type="Pfam" id="PF08507">
    <property type="entry name" value="COPI_assoc"/>
    <property type="match status" value="1"/>
</dbReference>
<dbReference type="PANTHER" id="PTHR28128:SF1">
    <property type="entry name" value="GOLGI APPARATUS MEMBRANE PROTEIN TVP15"/>
    <property type="match status" value="1"/>
</dbReference>
<comment type="subcellular location">
    <subcellularLocation>
        <location evidence="1">Membrane</location>
        <topology evidence="1">Multi-pass membrane protein</topology>
    </subcellularLocation>
</comment>
<feature type="transmembrane region" description="Helical" evidence="5">
    <location>
        <begin position="97"/>
        <end position="116"/>
    </location>
</feature>
<dbReference type="OrthoDB" id="423534at2759"/>
<evidence type="ECO:0000256" key="5">
    <source>
        <dbReference type="SAM" id="Phobius"/>
    </source>
</evidence>
<name>A0A1E4ST79_9ASCO</name>
<feature type="transmembrane region" description="Helical" evidence="5">
    <location>
        <begin position="68"/>
        <end position="90"/>
    </location>
</feature>
<gene>
    <name evidence="6" type="ORF">CANARDRAFT_204824</name>
</gene>
<feature type="transmembrane region" description="Helical" evidence="5">
    <location>
        <begin position="16"/>
        <end position="34"/>
    </location>
</feature>
<dbReference type="GO" id="GO:0000139">
    <property type="term" value="C:Golgi membrane"/>
    <property type="evidence" value="ECO:0007669"/>
    <property type="project" value="TreeGrafter"/>
</dbReference>
<dbReference type="InterPro" id="IPR013714">
    <property type="entry name" value="Golgi_TVP15"/>
</dbReference>
<dbReference type="PANTHER" id="PTHR28128">
    <property type="entry name" value="GOLGI APPARATUS MEMBRANE PROTEIN TVP15"/>
    <property type="match status" value="1"/>
</dbReference>
<evidence type="ECO:0000256" key="1">
    <source>
        <dbReference type="ARBA" id="ARBA00004141"/>
    </source>
</evidence>
<dbReference type="AlphaFoldDB" id="A0A1E4ST79"/>
<evidence type="ECO:0008006" key="8">
    <source>
        <dbReference type="Google" id="ProtNLM"/>
    </source>
</evidence>
<evidence type="ECO:0000256" key="3">
    <source>
        <dbReference type="ARBA" id="ARBA00022989"/>
    </source>
</evidence>
<keyword evidence="4 5" id="KW-0472">Membrane</keyword>
<evidence type="ECO:0000256" key="4">
    <source>
        <dbReference type="ARBA" id="ARBA00023136"/>
    </source>
</evidence>